<protein>
    <recommendedName>
        <fullName evidence="3">RNase H type-1 domain-containing protein</fullName>
    </recommendedName>
</protein>
<dbReference type="AlphaFoldDB" id="A0AAE1DIX8"/>
<comment type="caution">
    <text evidence="1">The sequence shown here is derived from an EMBL/GenBank/DDBJ whole genome shotgun (WGS) entry which is preliminary data.</text>
</comment>
<organism evidence="1 2">
    <name type="scientific">Elysia crispata</name>
    <name type="common">lettuce slug</name>
    <dbReference type="NCBI Taxonomy" id="231223"/>
    <lineage>
        <taxon>Eukaryota</taxon>
        <taxon>Metazoa</taxon>
        <taxon>Spiralia</taxon>
        <taxon>Lophotrochozoa</taxon>
        <taxon>Mollusca</taxon>
        <taxon>Gastropoda</taxon>
        <taxon>Heterobranchia</taxon>
        <taxon>Euthyneura</taxon>
        <taxon>Panpulmonata</taxon>
        <taxon>Sacoglossa</taxon>
        <taxon>Placobranchoidea</taxon>
        <taxon>Plakobranchidae</taxon>
        <taxon>Elysia</taxon>
    </lineage>
</organism>
<dbReference type="Proteomes" id="UP001283361">
    <property type="component" value="Unassembled WGS sequence"/>
</dbReference>
<proteinExistence type="predicted"/>
<dbReference type="EMBL" id="JAWDGP010003771">
    <property type="protein sequence ID" value="KAK3771103.1"/>
    <property type="molecule type" value="Genomic_DNA"/>
</dbReference>
<accession>A0AAE1DIX8</accession>
<evidence type="ECO:0000313" key="1">
    <source>
        <dbReference type="EMBL" id="KAK3771103.1"/>
    </source>
</evidence>
<keyword evidence="2" id="KW-1185">Reference proteome</keyword>
<sequence length="116" mass="12955">MIILLSVRRFEVSTKIPGIHSEADHPPYTLKGLTLETFDHEYPKCSWIHIFTDGSAEKAVKNEGSGMIAMHPSEAAFSKARPVGVQNTNFKAEMDAFGSFWQLNTLRQMPSNSTVQ</sequence>
<reference evidence="1" key="1">
    <citation type="journal article" date="2023" name="G3 (Bethesda)">
        <title>A reference genome for the long-term kleptoplast-retaining sea slug Elysia crispata morphotype clarki.</title>
        <authorList>
            <person name="Eastman K.E."/>
            <person name="Pendleton A.L."/>
            <person name="Shaikh M.A."/>
            <person name="Suttiyut T."/>
            <person name="Ogas R."/>
            <person name="Tomko P."/>
            <person name="Gavelis G."/>
            <person name="Widhalm J.R."/>
            <person name="Wisecaver J.H."/>
        </authorList>
    </citation>
    <scope>NUCLEOTIDE SEQUENCE</scope>
    <source>
        <strain evidence="1">ECLA1</strain>
    </source>
</reference>
<evidence type="ECO:0000313" key="2">
    <source>
        <dbReference type="Proteomes" id="UP001283361"/>
    </source>
</evidence>
<name>A0AAE1DIX8_9GAST</name>
<evidence type="ECO:0008006" key="3">
    <source>
        <dbReference type="Google" id="ProtNLM"/>
    </source>
</evidence>
<gene>
    <name evidence="1" type="ORF">RRG08_034121</name>
</gene>